<protein>
    <submittedName>
        <fullName evidence="5">AraC family transcriptional regulator</fullName>
    </submittedName>
</protein>
<dbReference type="InterPro" id="IPR037923">
    <property type="entry name" value="HTH-like"/>
</dbReference>
<dbReference type="SMART" id="SM00342">
    <property type="entry name" value="HTH_ARAC"/>
    <property type="match status" value="1"/>
</dbReference>
<dbReference type="Pfam" id="PF12833">
    <property type="entry name" value="HTH_18"/>
    <property type="match status" value="1"/>
</dbReference>
<keyword evidence="2" id="KW-0238">DNA-binding</keyword>
<keyword evidence="1" id="KW-0805">Transcription regulation</keyword>
<evidence type="ECO:0000256" key="1">
    <source>
        <dbReference type="ARBA" id="ARBA00023015"/>
    </source>
</evidence>
<dbReference type="GO" id="GO:0003700">
    <property type="term" value="F:DNA-binding transcription factor activity"/>
    <property type="evidence" value="ECO:0007669"/>
    <property type="project" value="InterPro"/>
</dbReference>
<dbReference type="PANTHER" id="PTHR43280">
    <property type="entry name" value="ARAC-FAMILY TRANSCRIPTIONAL REGULATOR"/>
    <property type="match status" value="1"/>
</dbReference>
<evidence type="ECO:0000259" key="4">
    <source>
        <dbReference type="PROSITE" id="PS01124"/>
    </source>
</evidence>
<evidence type="ECO:0000313" key="6">
    <source>
        <dbReference type="Proteomes" id="UP000622610"/>
    </source>
</evidence>
<dbReference type="AlphaFoldDB" id="A0A917JG56"/>
<dbReference type="PROSITE" id="PS01124">
    <property type="entry name" value="HTH_ARAC_FAMILY_2"/>
    <property type="match status" value="1"/>
</dbReference>
<name>A0A917JG56_9ENTE</name>
<evidence type="ECO:0000256" key="2">
    <source>
        <dbReference type="ARBA" id="ARBA00023125"/>
    </source>
</evidence>
<accession>A0A917JG56</accession>
<gene>
    <name evidence="5" type="ORF">GCM10011482_19670</name>
</gene>
<comment type="caution">
    <text evidence="5">The sequence shown here is derived from an EMBL/GenBank/DDBJ whole genome shotgun (WGS) entry which is preliminary data.</text>
</comment>
<keyword evidence="6" id="KW-1185">Reference proteome</keyword>
<dbReference type="EMBL" id="BMDT01000010">
    <property type="protein sequence ID" value="GGI66313.1"/>
    <property type="molecule type" value="Genomic_DNA"/>
</dbReference>
<reference evidence="5" key="1">
    <citation type="journal article" date="2014" name="Int. J. Syst. Evol. Microbiol.">
        <title>Complete genome sequence of Corynebacterium casei LMG S-19264T (=DSM 44701T), isolated from a smear-ripened cheese.</title>
        <authorList>
            <consortium name="US DOE Joint Genome Institute (JGI-PGF)"/>
            <person name="Walter F."/>
            <person name="Albersmeier A."/>
            <person name="Kalinowski J."/>
            <person name="Ruckert C."/>
        </authorList>
    </citation>
    <scope>NUCLEOTIDE SEQUENCE</scope>
    <source>
        <strain evidence="5">CCM 8433</strain>
    </source>
</reference>
<sequence>MSTFQLQSIAQDELIDLKLYQAGAQNCHPAHLYGPAIRNHFLFHYVLSGKGTLQSTNSKGEDRFYELSSGQGFLISPDQINTYIADYNDPWHYMWIEIDGTLAKRAFALAGLSFDSPIYTAKDNQARQQIATQMLQLTNHLDRSSFFLSGQLYLILDALIHTSQTQALDVQTKRTNVYVKDAKDYIAHHYHRPITVEEIATHCRLNRNYLSRIFKEEMRIGLQEYLVNFRLSVACDLLKFSDDSIRTISEKTGYNNQLYFSKAFKQKFSVSPTVWRNHNRIMPNQ</sequence>
<proteinExistence type="predicted"/>
<dbReference type="SUPFAM" id="SSF51215">
    <property type="entry name" value="Regulatory protein AraC"/>
    <property type="match status" value="1"/>
</dbReference>
<organism evidence="5 6">
    <name type="scientific">Enterococcus alcedinis</name>
    <dbReference type="NCBI Taxonomy" id="1274384"/>
    <lineage>
        <taxon>Bacteria</taxon>
        <taxon>Bacillati</taxon>
        <taxon>Bacillota</taxon>
        <taxon>Bacilli</taxon>
        <taxon>Lactobacillales</taxon>
        <taxon>Enterococcaceae</taxon>
        <taxon>Enterococcus</taxon>
    </lineage>
</organism>
<evidence type="ECO:0000313" key="5">
    <source>
        <dbReference type="EMBL" id="GGI66313.1"/>
    </source>
</evidence>
<evidence type="ECO:0000256" key="3">
    <source>
        <dbReference type="ARBA" id="ARBA00023163"/>
    </source>
</evidence>
<dbReference type="InterPro" id="IPR003313">
    <property type="entry name" value="AraC-bd"/>
</dbReference>
<dbReference type="PROSITE" id="PS00041">
    <property type="entry name" value="HTH_ARAC_FAMILY_1"/>
    <property type="match status" value="1"/>
</dbReference>
<dbReference type="Gene3D" id="1.10.10.60">
    <property type="entry name" value="Homeodomain-like"/>
    <property type="match status" value="2"/>
</dbReference>
<dbReference type="Proteomes" id="UP000622610">
    <property type="component" value="Unassembled WGS sequence"/>
</dbReference>
<dbReference type="RefSeq" id="WP_188368145.1">
    <property type="nucleotide sequence ID" value="NZ_BMDT01000010.1"/>
</dbReference>
<dbReference type="PANTHER" id="PTHR43280:SF10">
    <property type="entry name" value="REGULATORY PROTEIN POCR"/>
    <property type="match status" value="1"/>
</dbReference>
<dbReference type="CDD" id="cd06986">
    <property type="entry name" value="cupin_MmsR-like_N"/>
    <property type="match status" value="1"/>
</dbReference>
<keyword evidence="3" id="KW-0804">Transcription</keyword>
<dbReference type="InterPro" id="IPR018062">
    <property type="entry name" value="HTH_AraC-typ_CS"/>
</dbReference>
<dbReference type="Pfam" id="PF02311">
    <property type="entry name" value="AraC_binding"/>
    <property type="match status" value="1"/>
</dbReference>
<dbReference type="InterPro" id="IPR018060">
    <property type="entry name" value="HTH_AraC"/>
</dbReference>
<dbReference type="GO" id="GO:0043565">
    <property type="term" value="F:sequence-specific DNA binding"/>
    <property type="evidence" value="ECO:0007669"/>
    <property type="project" value="InterPro"/>
</dbReference>
<feature type="domain" description="HTH araC/xylS-type" evidence="4">
    <location>
        <begin position="180"/>
        <end position="278"/>
    </location>
</feature>
<dbReference type="SUPFAM" id="SSF46689">
    <property type="entry name" value="Homeodomain-like"/>
    <property type="match status" value="2"/>
</dbReference>
<reference evidence="5" key="2">
    <citation type="submission" date="2020-09" db="EMBL/GenBank/DDBJ databases">
        <authorList>
            <person name="Sun Q."/>
            <person name="Sedlacek I."/>
        </authorList>
    </citation>
    <scope>NUCLEOTIDE SEQUENCE</scope>
    <source>
        <strain evidence="5">CCM 8433</strain>
    </source>
</reference>
<dbReference type="InterPro" id="IPR009057">
    <property type="entry name" value="Homeodomain-like_sf"/>
</dbReference>